<evidence type="ECO:0000256" key="7">
    <source>
        <dbReference type="SAM" id="MobiDB-lite"/>
    </source>
</evidence>
<evidence type="ECO:0000256" key="4">
    <source>
        <dbReference type="ARBA" id="ARBA00022490"/>
    </source>
</evidence>
<protein>
    <submittedName>
        <fullName evidence="9">LAFE_0G13234g1_1</fullName>
    </submittedName>
</protein>
<feature type="region of interest" description="Disordered" evidence="7">
    <location>
        <begin position="604"/>
        <end position="649"/>
    </location>
</feature>
<keyword evidence="10" id="KW-1185">Reference proteome</keyword>
<proteinExistence type="inferred from homology"/>
<keyword evidence="6" id="KW-0539">Nucleus</keyword>
<feature type="compositionally biased region" description="Basic and acidic residues" evidence="7">
    <location>
        <begin position="82"/>
        <end position="94"/>
    </location>
</feature>
<dbReference type="OMA" id="RSNMFVP"/>
<dbReference type="GO" id="GO:0005634">
    <property type="term" value="C:nucleus"/>
    <property type="evidence" value="ECO:0007669"/>
    <property type="project" value="UniProtKB-SubCell"/>
</dbReference>
<feature type="compositionally biased region" description="Basic and acidic residues" evidence="7">
    <location>
        <begin position="604"/>
        <end position="640"/>
    </location>
</feature>
<reference evidence="9 10" key="1">
    <citation type="submission" date="2016-03" db="EMBL/GenBank/DDBJ databases">
        <authorList>
            <person name="Devillers H."/>
        </authorList>
    </citation>
    <scope>NUCLEOTIDE SEQUENCE [LARGE SCALE GENOMIC DNA]</scope>
    <source>
        <strain evidence="9">CBS 6772</strain>
    </source>
</reference>
<dbReference type="Proteomes" id="UP000190831">
    <property type="component" value="Chromosome G"/>
</dbReference>
<gene>
    <name evidence="9" type="ORF">LAFE_0G13234G</name>
</gene>
<dbReference type="Pfam" id="PF03941">
    <property type="entry name" value="INCENP_ARK-bind"/>
    <property type="match status" value="1"/>
</dbReference>
<feature type="compositionally biased region" description="Polar residues" evidence="7">
    <location>
        <begin position="494"/>
        <end position="503"/>
    </location>
</feature>
<evidence type="ECO:0000256" key="1">
    <source>
        <dbReference type="ARBA" id="ARBA00004123"/>
    </source>
</evidence>
<evidence type="ECO:0000313" key="9">
    <source>
        <dbReference type="EMBL" id="SCW03563.1"/>
    </source>
</evidence>
<evidence type="ECO:0000256" key="2">
    <source>
        <dbReference type="ARBA" id="ARBA00004186"/>
    </source>
</evidence>
<feature type="compositionally biased region" description="Basic and acidic residues" evidence="7">
    <location>
        <begin position="209"/>
        <end position="219"/>
    </location>
</feature>
<evidence type="ECO:0000259" key="8">
    <source>
        <dbReference type="Pfam" id="PF03941"/>
    </source>
</evidence>
<dbReference type="InterPro" id="IPR005635">
    <property type="entry name" value="Inner_centromere_prot_ARK-bd"/>
</dbReference>
<dbReference type="AlphaFoldDB" id="A0A1G4MI91"/>
<evidence type="ECO:0000256" key="3">
    <source>
        <dbReference type="ARBA" id="ARBA00010042"/>
    </source>
</evidence>
<feature type="region of interest" description="Disordered" evidence="7">
    <location>
        <begin position="536"/>
        <end position="576"/>
    </location>
</feature>
<feature type="compositionally biased region" description="Polar residues" evidence="7">
    <location>
        <begin position="465"/>
        <end position="477"/>
    </location>
</feature>
<feature type="domain" description="Inner centromere protein ARK-binding" evidence="8">
    <location>
        <begin position="697"/>
        <end position="747"/>
    </location>
</feature>
<comment type="similarity">
    <text evidence="3">Belongs to the INCENP family.</text>
</comment>
<feature type="region of interest" description="Disordered" evidence="7">
    <location>
        <begin position="209"/>
        <end position="237"/>
    </location>
</feature>
<organism evidence="9 10">
    <name type="scientific">Lachancea fermentati</name>
    <name type="common">Zygosaccharomyces fermentati</name>
    <dbReference type="NCBI Taxonomy" id="4955"/>
    <lineage>
        <taxon>Eukaryota</taxon>
        <taxon>Fungi</taxon>
        <taxon>Dikarya</taxon>
        <taxon>Ascomycota</taxon>
        <taxon>Saccharomycotina</taxon>
        <taxon>Saccharomycetes</taxon>
        <taxon>Saccharomycetales</taxon>
        <taxon>Saccharomycetaceae</taxon>
        <taxon>Lachancea</taxon>
    </lineage>
</organism>
<dbReference type="STRING" id="4955.A0A1G4MI91"/>
<feature type="compositionally biased region" description="Polar residues" evidence="7">
    <location>
        <begin position="220"/>
        <end position="233"/>
    </location>
</feature>
<feature type="compositionally biased region" description="Polar residues" evidence="7">
    <location>
        <begin position="408"/>
        <end position="419"/>
    </location>
</feature>
<evidence type="ECO:0000256" key="5">
    <source>
        <dbReference type="ARBA" id="ARBA00023212"/>
    </source>
</evidence>
<accession>A0A1G4MI91</accession>
<feature type="compositionally biased region" description="Basic and acidic residues" evidence="7">
    <location>
        <begin position="109"/>
        <end position="133"/>
    </location>
</feature>
<feature type="compositionally biased region" description="Polar residues" evidence="7">
    <location>
        <begin position="157"/>
        <end position="167"/>
    </location>
</feature>
<evidence type="ECO:0000313" key="10">
    <source>
        <dbReference type="Proteomes" id="UP000190831"/>
    </source>
</evidence>
<dbReference type="EMBL" id="LT598486">
    <property type="protein sequence ID" value="SCW03563.1"/>
    <property type="molecule type" value="Genomic_DNA"/>
</dbReference>
<feature type="compositionally biased region" description="Basic and acidic residues" evidence="7">
    <location>
        <begin position="425"/>
        <end position="434"/>
    </location>
</feature>
<feature type="region of interest" description="Disordered" evidence="7">
    <location>
        <begin position="408"/>
        <end position="518"/>
    </location>
</feature>
<dbReference type="OrthoDB" id="6123at2759"/>
<keyword evidence="5" id="KW-0206">Cytoskeleton</keyword>
<evidence type="ECO:0000256" key="6">
    <source>
        <dbReference type="ARBA" id="ARBA00023242"/>
    </source>
</evidence>
<feature type="region of interest" description="Disordered" evidence="7">
    <location>
        <begin position="69"/>
        <end position="179"/>
    </location>
</feature>
<feature type="compositionally biased region" description="Basic and acidic residues" evidence="7">
    <location>
        <begin position="478"/>
        <end position="493"/>
    </location>
</feature>
<feature type="region of interest" description="Disordered" evidence="7">
    <location>
        <begin position="370"/>
        <end position="389"/>
    </location>
</feature>
<dbReference type="GO" id="GO:0005819">
    <property type="term" value="C:spindle"/>
    <property type="evidence" value="ECO:0007669"/>
    <property type="project" value="UniProtKB-SubCell"/>
</dbReference>
<feature type="compositionally biased region" description="Basic and acidic residues" evidence="7">
    <location>
        <begin position="141"/>
        <end position="156"/>
    </location>
</feature>
<keyword evidence="4" id="KW-0963">Cytoplasm</keyword>
<sequence>MDWAVRTAERKTRYIQGSARSILESLNKFNEVIGEGQDKISSICSASNEWLSNEMKSLKYIAEEEEDKARCDSSEGSIANETKLDDQKTPKREGNIITHATPISLPTDDADRGNNRSFSRKTDGEVELERKISNESSITKEASRDKTDRERNKTSLEETQTPRQLKATSGKEELKSSPWSPYKAERTFQVSDYNDRKIYATIISEENNSERQKLEKKELTQSSSESKMQTTDQSRAKPTITRENMNTIKGADDKTVLPLRDRSQRRSNMFVPLPNKDPLVVQPVSNNVLQSKTPIANKKHQDGYRLHSSIISQPNFSLSLPTAKGKTPKDSNRSNVFDRLSSISTKSFEKKSLSRSPIREGRVRRIGNSFADVTGSPIGRRSPKATGHSNQKIKETLKNIFDSQIPKLTQSSTPKSTINELPRAGMERVSEKRNSLIPKLSGRTMVSPSPDTMKTGRMGKGAASIVSSVSRNASPSHQDQKPLPEKNDIEEHLGNSNTVSLGQHETHEPVPNPKYSRSIKESGVLSGLMKSVEVIESNPDEKQSSRKRSIGYQFNKDEKSPTNLHKEKVRRTSHDRLTKFQLVPPAGSKDVKKKLDKRLSEVLRTQKEQEKRKQEQLRRKTQLDEDLKKRRTRQMHDGSDFSRINRLPQPSNSVSDNFFSNLTRNTLLYDLNSTDHREIIGHNGGEESAIGDQTLPDIDSDSECEEDKILATWAQAPYLQEQLLAQQDWNPEAIFGSIPPLHIDEVFQNSRLSKLKSRQSLARINVVETADTRKE</sequence>
<comment type="subcellular location">
    <subcellularLocation>
        <location evidence="2">Cytoplasm</location>
        <location evidence="2">Cytoskeleton</location>
        <location evidence="2">Spindle</location>
    </subcellularLocation>
    <subcellularLocation>
        <location evidence="1">Nucleus</location>
    </subcellularLocation>
</comment>
<name>A0A1G4MI91_LACFM</name>
<feature type="compositionally biased region" description="Basic and acidic residues" evidence="7">
    <location>
        <begin position="555"/>
        <end position="576"/>
    </location>
</feature>